<feature type="repeat" description="Pumilio" evidence="8">
    <location>
        <begin position="663"/>
        <end position="698"/>
    </location>
</feature>
<dbReference type="InterPro" id="IPR016024">
    <property type="entry name" value="ARM-type_fold"/>
</dbReference>
<dbReference type="PANTHER" id="PTHR12537:SF12">
    <property type="entry name" value="MATERNAL PROTEIN PUMILIO"/>
    <property type="match status" value="1"/>
</dbReference>
<evidence type="ECO:0000259" key="10">
    <source>
        <dbReference type="PROSITE" id="PS50303"/>
    </source>
</evidence>
<dbReference type="Proteomes" id="UP001324427">
    <property type="component" value="Unassembled WGS sequence"/>
</dbReference>
<protein>
    <recommendedName>
        <fullName evidence="7">Pumilio homology domain family member 3</fullName>
    </recommendedName>
</protein>
<feature type="repeat" description="Pumilio" evidence="8">
    <location>
        <begin position="699"/>
        <end position="734"/>
    </location>
</feature>
<feature type="repeat" description="Pumilio" evidence="8">
    <location>
        <begin position="815"/>
        <end position="852"/>
    </location>
</feature>
<feature type="compositionally biased region" description="Polar residues" evidence="9">
    <location>
        <begin position="169"/>
        <end position="189"/>
    </location>
</feature>
<reference evidence="11 12" key="1">
    <citation type="submission" date="2021-11" db="EMBL/GenBank/DDBJ databases">
        <title>Black yeast isolated from Biological Soil Crust.</title>
        <authorList>
            <person name="Kurbessoian T."/>
        </authorList>
    </citation>
    <scope>NUCLEOTIDE SEQUENCE [LARGE SCALE GENOMIC DNA]</scope>
    <source>
        <strain evidence="11 12">CCFEE 5522</strain>
    </source>
</reference>
<keyword evidence="4" id="KW-0694">RNA-binding</keyword>
<feature type="repeat" description="Pumilio" evidence="8">
    <location>
        <begin position="627"/>
        <end position="662"/>
    </location>
</feature>
<dbReference type="PROSITE" id="PS50302">
    <property type="entry name" value="PUM"/>
    <property type="match status" value="7"/>
</dbReference>
<evidence type="ECO:0000313" key="11">
    <source>
        <dbReference type="EMBL" id="KAK4550587.1"/>
    </source>
</evidence>
<dbReference type="GO" id="GO:0000288">
    <property type="term" value="P:nuclear-transcribed mRNA catabolic process, deadenylation-dependent decay"/>
    <property type="evidence" value="ECO:0007669"/>
    <property type="project" value="TreeGrafter"/>
</dbReference>
<dbReference type="InterPro" id="IPR011989">
    <property type="entry name" value="ARM-like"/>
</dbReference>
<organism evidence="11 12">
    <name type="scientific">Oleoguttula mirabilis</name>
    <dbReference type="NCBI Taxonomy" id="1507867"/>
    <lineage>
        <taxon>Eukaryota</taxon>
        <taxon>Fungi</taxon>
        <taxon>Dikarya</taxon>
        <taxon>Ascomycota</taxon>
        <taxon>Pezizomycotina</taxon>
        <taxon>Dothideomycetes</taxon>
        <taxon>Dothideomycetidae</taxon>
        <taxon>Mycosphaerellales</taxon>
        <taxon>Teratosphaeriaceae</taxon>
        <taxon>Oleoguttula</taxon>
    </lineage>
</organism>
<proteinExistence type="inferred from homology"/>
<sequence length="961" mass="105260">MSYGVLGAQQTALRDPSRSFTDVRNATMPDSRSGTGGSFNTMFGSTSTAWGSGNIWGSGSLTNGFASRANTRDNSRSRDAIQVQPRGKTEEIEGKTGSGSLLDGTSELREWRSYGAKRNDPSSRSFSQAQTPEKAGSQQRSISNAGLQSTFAGASQTCSASYATRPPTISLNGTASAQPRPSFGSTVMNGASGRGAGGAEPPPTVYTKFDRPVDPSKQMDSVTNSWADTPILLSPGDERRPQWPTQYRQTSVSVSREPSLPPSRHSDHQPSFSRTDYSQLPQRTAPNDSREHSIASQRNGIYNGYGAQSADQLASQLSQLRVNGDNRPSTSFKLTMASNAFSAHGSACGTMPSYGRATSNGMPNGLDASDDIEEVDRSGLSYLGMDGYMSPPSTAGYPDYTNSTYGNGYLPTPASTLDYRRAQTFTPSSMSARAFDPPGGPRSPTDWQSYTNGAMQVNRRSPAVPDPQAYLDPRVQQILAAQLRNPYAQVYNPYVVSTGLQLPAAPQYLPLLQIPMNGTDLNSPARDGPPGDSVQSALMYEFKSNTKTKRYELKDIYDHIAEFSGDQHGSRFIQTKLETANSDEKDRVFREIEPNAIPLMTDVFGNYVIQKFFEHGDQTHKKILANKMRGQVLSLSLQMYGCRVVQKALDHVLVDQQALLISELENYVLKCVKDQNGNHVIQKAIERCPSHTIAFIIDAFRGQVQHLSIHPYGCRVIQRCLERCDMPSKTTIMAELMEGIQGMISDQFGNYVVQHVVTQDEGHGRKHVLQIVLRGLEGYSKHKFASNVVEKCLQQADDAWRRQVIYTLADCNHRRVEGEGVLVGMIKDNFGNYVIQKLLDTLCNEDFGCFVDLLHPAVSQAKRTGCGKQLMSVERKMHRTPPQWAGQTNGHAYNHGPYQMPLPTPPFASHYGSAATTPPPLTADTQSLQSSKMPSINGDAVEGADRNRKGSGPSNDARYQH</sequence>
<dbReference type="AlphaFoldDB" id="A0AAV9JY20"/>
<feature type="domain" description="PUM-HD" evidence="10">
    <location>
        <begin position="534"/>
        <end position="878"/>
    </location>
</feature>
<feature type="compositionally biased region" description="Basic and acidic residues" evidence="9">
    <location>
        <begin position="70"/>
        <end position="79"/>
    </location>
</feature>
<feature type="region of interest" description="Disordered" evidence="9">
    <location>
        <begin position="67"/>
        <end position="143"/>
    </location>
</feature>
<evidence type="ECO:0000256" key="2">
    <source>
        <dbReference type="ARBA" id="ARBA00022490"/>
    </source>
</evidence>
<comment type="subcellular location">
    <subcellularLocation>
        <location evidence="1">Cytoplasm</location>
    </subcellularLocation>
</comment>
<evidence type="ECO:0000256" key="9">
    <source>
        <dbReference type="SAM" id="MobiDB-lite"/>
    </source>
</evidence>
<feature type="compositionally biased region" description="Polar residues" evidence="9">
    <location>
        <begin position="122"/>
        <end position="143"/>
    </location>
</feature>
<evidence type="ECO:0000256" key="8">
    <source>
        <dbReference type="PROSITE-ProRule" id="PRU00317"/>
    </source>
</evidence>
<feature type="repeat" description="Pumilio" evidence="8">
    <location>
        <begin position="555"/>
        <end position="590"/>
    </location>
</feature>
<dbReference type="PANTHER" id="PTHR12537">
    <property type="entry name" value="RNA BINDING PROTEIN PUMILIO-RELATED"/>
    <property type="match status" value="1"/>
</dbReference>
<feature type="compositionally biased region" description="Polar residues" evidence="9">
    <location>
        <begin position="218"/>
        <end position="227"/>
    </location>
</feature>
<dbReference type="FunFam" id="1.25.10.10:FF:000004">
    <property type="entry name" value="Pumilio homolog 1 isoform 2"/>
    <property type="match status" value="1"/>
</dbReference>
<evidence type="ECO:0000256" key="1">
    <source>
        <dbReference type="ARBA" id="ARBA00004496"/>
    </source>
</evidence>
<name>A0AAV9JY20_9PEZI</name>
<keyword evidence="12" id="KW-1185">Reference proteome</keyword>
<feature type="region of interest" description="Disordered" evidence="9">
    <location>
        <begin position="881"/>
        <end position="961"/>
    </location>
</feature>
<comment type="function">
    <text evidence="5">RNA-binding nucleolar protein required for pre-rRNA processing. Involved in production of 18S rRNA and assembly of small ribosomal subunit.</text>
</comment>
<evidence type="ECO:0000256" key="4">
    <source>
        <dbReference type="ARBA" id="ARBA00022884"/>
    </source>
</evidence>
<dbReference type="SMART" id="SM00025">
    <property type="entry name" value="Pumilio"/>
    <property type="match status" value="8"/>
</dbReference>
<feature type="repeat" description="Pumilio" evidence="8">
    <location>
        <begin position="591"/>
        <end position="626"/>
    </location>
</feature>
<accession>A0AAV9JY20</accession>
<feature type="repeat" description="Pumilio" evidence="8">
    <location>
        <begin position="735"/>
        <end position="770"/>
    </location>
</feature>
<keyword evidence="2" id="KW-0963">Cytoplasm</keyword>
<feature type="compositionally biased region" description="Polar residues" evidence="9">
    <location>
        <begin position="243"/>
        <end position="256"/>
    </location>
</feature>
<evidence type="ECO:0000256" key="7">
    <source>
        <dbReference type="ARBA" id="ARBA00081811"/>
    </source>
</evidence>
<comment type="similarity">
    <text evidence="6">Belongs to the PUF3 family.</text>
</comment>
<feature type="compositionally biased region" description="Basic and acidic residues" evidence="9">
    <location>
        <begin position="106"/>
        <end position="121"/>
    </location>
</feature>
<feature type="compositionally biased region" description="Polar residues" evidence="9">
    <location>
        <begin position="269"/>
        <end position="287"/>
    </location>
</feature>
<evidence type="ECO:0000256" key="3">
    <source>
        <dbReference type="ARBA" id="ARBA00022737"/>
    </source>
</evidence>
<dbReference type="InterPro" id="IPR033133">
    <property type="entry name" value="PUM-HD"/>
</dbReference>
<dbReference type="Pfam" id="PF00806">
    <property type="entry name" value="PUF"/>
    <property type="match status" value="8"/>
</dbReference>
<feature type="region of interest" description="Disordered" evidence="9">
    <location>
        <begin position="1"/>
        <end position="40"/>
    </location>
</feature>
<feature type="region of interest" description="Disordered" evidence="9">
    <location>
        <begin position="169"/>
        <end position="293"/>
    </location>
</feature>
<dbReference type="Gene3D" id="1.25.10.10">
    <property type="entry name" value="Leucine-rich Repeat Variant"/>
    <property type="match status" value="1"/>
</dbReference>
<feature type="compositionally biased region" description="Polar residues" evidence="9">
    <location>
        <begin position="924"/>
        <end position="934"/>
    </location>
</feature>
<dbReference type="InterPro" id="IPR033712">
    <property type="entry name" value="Pumilio_RNA-bd"/>
</dbReference>
<dbReference type="GO" id="GO:0003730">
    <property type="term" value="F:mRNA 3'-UTR binding"/>
    <property type="evidence" value="ECO:0007669"/>
    <property type="project" value="TreeGrafter"/>
</dbReference>
<evidence type="ECO:0000256" key="6">
    <source>
        <dbReference type="ARBA" id="ARBA00060736"/>
    </source>
</evidence>
<feature type="compositionally biased region" description="Polar residues" evidence="9">
    <location>
        <begin position="8"/>
        <end position="40"/>
    </location>
</feature>
<dbReference type="GO" id="GO:0005737">
    <property type="term" value="C:cytoplasm"/>
    <property type="evidence" value="ECO:0007669"/>
    <property type="project" value="UniProtKB-SubCell"/>
</dbReference>
<evidence type="ECO:0000256" key="5">
    <source>
        <dbReference type="ARBA" id="ARBA00024893"/>
    </source>
</evidence>
<gene>
    <name evidence="11" type="ORF">LTR36_000166</name>
</gene>
<dbReference type="EMBL" id="JAVFHQ010000001">
    <property type="protein sequence ID" value="KAK4550587.1"/>
    <property type="molecule type" value="Genomic_DNA"/>
</dbReference>
<dbReference type="InterPro" id="IPR001313">
    <property type="entry name" value="Pumilio_RNA-bd_rpt"/>
</dbReference>
<dbReference type="SUPFAM" id="SSF48371">
    <property type="entry name" value="ARM repeat"/>
    <property type="match status" value="1"/>
</dbReference>
<dbReference type="PROSITE" id="PS50303">
    <property type="entry name" value="PUM_HD"/>
    <property type="match status" value="1"/>
</dbReference>
<keyword evidence="3" id="KW-0677">Repeat</keyword>
<comment type="caution">
    <text evidence="11">The sequence shown here is derived from an EMBL/GenBank/DDBJ whole genome shotgun (WGS) entry which is preliminary data.</text>
</comment>
<dbReference type="CDD" id="cd07920">
    <property type="entry name" value="Pumilio"/>
    <property type="match status" value="1"/>
</dbReference>
<evidence type="ECO:0000313" key="12">
    <source>
        <dbReference type="Proteomes" id="UP001324427"/>
    </source>
</evidence>